<dbReference type="PROSITE" id="PS00108">
    <property type="entry name" value="PROTEIN_KINASE_ST"/>
    <property type="match status" value="1"/>
</dbReference>
<dbReference type="Pfam" id="PF07714">
    <property type="entry name" value="PK_Tyr_Ser-Thr"/>
    <property type="match status" value="1"/>
</dbReference>
<dbReference type="InterPro" id="IPR045860">
    <property type="entry name" value="Snake_toxin-like_sf"/>
</dbReference>
<evidence type="ECO:0000256" key="23">
    <source>
        <dbReference type="SAM" id="SignalP"/>
    </source>
</evidence>
<comment type="cofactor">
    <cofactor evidence="1">
        <name>Mn(2+)</name>
        <dbReference type="ChEBI" id="CHEBI:29035"/>
    </cofactor>
</comment>
<evidence type="ECO:0000256" key="13">
    <source>
        <dbReference type="ARBA" id="ARBA00022840"/>
    </source>
</evidence>
<comment type="cofactor">
    <cofactor evidence="2">
        <name>Mg(2+)</name>
        <dbReference type="ChEBI" id="CHEBI:18420"/>
    </cofactor>
</comment>
<dbReference type="InterPro" id="IPR000472">
    <property type="entry name" value="Activin_recp"/>
</dbReference>
<feature type="region of interest" description="Disordered" evidence="21">
    <location>
        <begin position="1079"/>
        <end position="1107"/>
    </location>
</feature>
<feature type="region of interest" description="Disordered" evidence="21">
    <location>
        <begin position="805"/>
        <end position="856"/>
    </location>
</feature>
<keyword evidence="16 22" id="KW-0472">Membrane</keyword>
<evidence type="ECO:0000256" key="16">
    <source>
        <dbReference type="ARBA" id="ARBA00023136"/>
    </source>
</evidence>
<feature type="chain" id="PRO_5044894669" description="receptor protein serine/threonine kinase" evidence="23">
    <location>
        <begin position="31"/>
        <end position="1237"/>
    </location>
</feature>
<evidence type="ECO:0000256" key="22">
    <source>
        <dbReference type="SAM" id="Phobius"/>
    </source>
</evidence>
<reference evidence="25 26" key="1">
    <citation type="submission" date="2024-11" db="EMBL/GenBank/DDBJ databases">
        <title>Chromosome-level genome assembly of the freshwater bivalve Anodonta woodiana.</title>
        <authorList>
            <person name="Chen X."/>
        </authorList>
    </citation>
    <scope>NUCLEOTIDE SEQUENCE [LARGE SCALE GENOMIC DNA]</scope>
    <source>
        <strain evidence="25">MN2024</strain>
        <tissue evidence="25">Gills</tissue>
    </source>
</reference>
<evidence type="ECO:0000256" key="1">
    <source>
        <dbReference type="ARBA" id="ARBA00001936"/>
    </source>
</evidence>
<evidence type="ECO:0000256" key="3">
    <source>
        <dbReference type="ARBA" id="ARBA00004479"/>
    </source>
</evidence>
<dbReference type="SUPFAM" id="SSF56112">
    <property type="entry name" value="Protein kinase-like (PK-like)"/>
    <property type="match status" value="1"/>
</dbReference>
<evidence type="ECO:0000256" key="21">
    <source>
        <dbReference type="SAM" id="MobiDB-lite"/>
    </source>
</evidence>
<dbReference type="Gene3D" id="3.30.200.20">
    <property type="entry name" value="Phosphorylase Kinase, domain 1"/>
    <property type="match status" value="1"/>
</dbReference>
<dbReference type="EMBL" id="JBJQND010000018">
    <property type="protein sequence ID" value="KAL3835919.1"/>
    <property type="molecule type" value="Genomic_DNA"/>
</dbReference>
<feature type="compositionally biased region" description="Polar residues" evidence="21">
    <location>
        <begin position="1054"/>
        <end position="1066"/>
    </location>
</feature>
<comment type="subcellular location">
    <subcellularLocation>
        <location evidence="3">Membrane</location>
        <topology evidence="3">Single-pass type I membrane protein</topology>
    </subcellularLocation>
</comment>
<keyword evidence="6" id="KW-0723">Serine/threonine-protein kinase</keyword>
<accession>A0ABD3TFX9</accession>
<dbReference type="EC" id="2.7.11.30" evidence="5"/>
<dbReference type="AlphaFoldDB" id="A0ABD3TFX9"/>
<feature type="transmembrane region" description="Helical" evidence="22">
    <location>
        <begin position="330"/>
        <end position="351"/>
    </location>
</feature>
<dbReference type="CDD" id="cd23533">
    <property type="entry name" value="TFP_LU_ECD_BMPR2_like"/>
    <property type="match status" value="1"/>
</dbReference>
<keyword evidence="7" id="KW-0808">Transferase</keyword>
<dbReference type="GO" id="GO:0005524">
    <property type="term" value="F:ATP binding"/>
    <property type="evidence" value="ECO:0007669"/>
    <property type="project" value="UniProtKB-KW"/>
</dbReference>
<feature type="compositionally biased region" description="Polar residues" evidence="21">
    <location>
        <begin position="1096"/>
        <end position="1107"/>
    </location>
</feature>
<evidence type="ECO:0000256" key="8">
    <source>
        <dbReference type="ARBA" id="ARBA00022692"/>
    </source>
</evidence>
<dbReference type="GO" id="GO:0016020">
    <property type="term" value="C:membrane"/>
    <property type="evidence" value="ECO:0007669"/>
    <property type="project" value="UniProtKB-SubCell"/>
</dbReference>
<keyword evidence="17" id="KW-0675">Receptor</keyword>
<dbReference type="FunFam" id="1.10.510.10:FF:000487">
    <property type="entry name" value="Anti-Muellerian hormone type-2 receptor"/>
    <property type="match status" value="1"/>
</dbReference>
<evidence type="ECO:0000256" key="9">
    <source>
        <dbReference type="ARBA" id="ARBA00022723"/>
    </source>
</evidence>
<dbReference type="PANTHER" id="PTHR23255:SF100">
    <property type="entry name" value="RECEPTOR PROTEIN SERINE_THREONINE KINASE"/>
    <property type="match status" value="1"/>
</dbReference>
<evidence type="ECO:0000259" key="24">
    <source>
        <dbReference type="PROSITE" id="PS50011"/>
    </source>
</evidence>
<evidence type="ECO:0000256" key="4">
    <source>
        <dbReference type="ARBA" id="ARBA00009605"/>
    </source>
</evidence>
<comment type="catalytic activity">
    <reaction evidence="20">
        <text>L-threonyl-[receptor-protein] + ATP = O-phospho-L-threonyl-[receptor-protein] + ADP + H(+)</text>
        <dbReference type="Rhea" id="RHEA:44880"/>
        <dbReference type="Rhea" id="RHEA-COMP:11024"/>
        <dbReference type="Rhea" id="RHEA-COMP:11025"/>
        <dbReference type="ChEBI" id="CHEBI:15378"/>
        <dbReference type="ChEBI" id="CHEBI:30013"/>
        <dbReference type="ChEBI" id="CHEBI:30616"/>
        <dbReference type="ChEBI" id="CHEBI:61977"/>
        <dbReference type="ChEBI" id="CHEBI:456216"/>
        <dbReference type="EC" id="2.7.11.30"/>
    </reaction>
</comment>
<evidence type="ECO:0000256" key="19">
    <source>
        <dbReference type="ARBA" id="ARBA00047681"/>
    </source>
</evidence>
<dbReference type="InterPro" id="IPR001245">
    <property type="entry name" value="Ser-Thr/Tyr_kinase_cat_dom"/>
</dbReference>
<keyword evidence="14" id="KW-0460">Magnesium</keyword>
<dbReference type="GO" id="GO:0004675">
    <property type="term" value="F:transmembrane receptor protein serine/threonine kinase activity"/>
    <property type="evidence" value="ECO:0007669"/>
    <property type="project" value="UniProtKB-EC"/>
</dbReference>
<feature type="region of interest" description="Disordered" evidence="21">
    <location>
        <begin position="953"/>
        <end position="983"/>
    </location>
</feature>
<gene>
    <name evidence="25" type="ORF">ACJMK2_021380</name>
</gene>
<feature type="compositionally biased region" description="Polar residues" evidence="21">
    <location>
        <begin position="846"/>
        <end position="856"/>
    </location>
</feature>
<evidence type="ECO:0000256" key="12">
    <source>
        <dbReference type="ARBA" id="ARBA00022777"/>
    </source>
</evidence>
<dbReference type="PROSITE" id="PS50011">
    <property type="entry name" value="PROTEIN_KINASE_DOM"/>
    <property type="match status" value="1"/>
</dbReference>
<evidence type="ECO:0000256" key="6">
    <source>
        <dbReference type="ARBA" id="ARBA00022527"/>
    </source>
</evidence>
<organism evidence="25 26">
    <name type="scientific">Sinanodonta woodiana</name>
    <name type="common">Chinese pond mussel</name>
    <name type="synonym">Anodonta woodiana</name>
    <dbReference type="NCBI Taxonomy" id="1069815"/>
    <lineage>
        <taxon>Eukaryota</taxon>
        <taxon>Metazoa</taxon>
        <taxon>Spiralia</taxon>
        <taxon>Lophotrochozoa</taxon>
        <taxon>Mollusca</taxon>
        <taxon>Bivalvia</taxon>
        <taxon>Autobranchia</taxon>
        <taxon>Heteroconchia</taxon>
        <taxon>Palaeoheterodonta</taxon>
        <taxon>Unionida</taxon>
        <taxon>Unionoidea</taxon>
        <taxon>Unionidae</taxon>
        <taxon>Unioninae</taxon>
        <taxon>Sinanodonta</taxon>
    </lineage>
</organism>
<proteinExistence type="inferred from homology"/>
<evidence type="ECO:0000256" key="20">
    <source>
        <dbReference type="ARBA" id="ARBA00048773"/>
    </source>
</evidence>
<keyword evidence="8 22" id="KW-0812">Transmembrane</keyword>
<comment type="caution">
    <text evidence="25">The sequence shown here is derived from an EMBL/GenBank/DDBJ whole genome shotgun (WGS) entry which is preliminary data.</text>
</comment>
<comment type="catalytic activity">
    <reaction evidence="19">
        <text>L-seryl-[receptor-protein] + ATP = O-phospho-L-seryl-[receptor-protein] + ADP + H(+)</text>
        <dbReference type="Rhea" id="RHEA:18673"/>
        <dbReference type="Rhea" id="RHEA-COMP:11022"/>
        <dbReference type="Rhea" id="RHEA-COMP:11023"/>
        <dbReference type="ChEBI" id="CHEBI:15378"/>
        <dbReference type="ChEBI" id="CHEBI:29999"/>
        <dbReference type="ChEBI" id="CHEBI:30616"/>
        <dbReference type="ChEBI" id="CHEBI:83421"/>
        <dbReference type="ChEBI" id="CHEBI:456216"/>
        <dbReference type="EC" id="2.7.11.30"/>
    </reaction>
</comment>
<dbReference type="SMART" id="SM00220">
    <property type="entry name" value="S_TKc"/>
    <property type="match status" value="1"/>
</dbReference>
<sequence>MRIAAFTMCVASRIVLLILLLCHATCGILADDKGFYCAYSNPEGTVSNGHQNALLVTTTDSSLGKLFGSQKLYSHQPDPVNGHELCTEQTTGQKACYSFWKRDEHSNVTLVMQGCWISAAKECLQQKCRYETSHPVNYNRTFCCCYGSMCNKDEDIPNVNPLIQTDKPTPQQQPVPRPEVQKKDAMYCAYKKNTQSSTLDNTFHSEPILDPGLGELMPDGHTVKCQEATNYCFTYWAVDQNNKSVNDIIMQGCWVVSAQSSGCDHGQCVPSPESHYTQKLKNSHFCCCSGDLCNSNISNDVVSQLSTTTQVSAGPDYHHMVDPSYKERTIVISLLSVCSLAIVIFVVYLLYRFCLLSPKPPIDPDSTVEAPTTPGFDFEDLKFSSLIHKGHYSEVWRGSLDEQPVAIKIYHTDFKHYYQNEKYIYNLPHMEHENLLKFYGADEHVNEDGSVRAMLVFSYIEGGMLSGFLKNNKINWNTMCKMCYTLARGLAHLHSDIGIGDDLKPTVAHRDIKSRNILVTLDHNCIIADLGFCMPATGSKLIHKHHVENAEQSSLTDVGTIRYMAPELLDCAVNLRDCEASLKQIDIYSLGLVLWEIATRCSDLYQGAPMPEYSLPFQAEAGIHPTFEEMQEIVSRNKQRPKFPEVWKDYNQAVHALKSTIEECWDHDAEARLTAQCVEERILELKNLWTLDNKHKGVTPTINGAVLSHVSNSNKPGYHSNTGLQFITESLSPNVVAEGKTTALIINDIHSHNQAYNIESFESAPSYINEISSSTIESTVPITPGDSDHPPPKSLNLNHVPKNQCILPPNQGRNPVAERNTHKRSDEELTVSGNNLVYGKDKSDSSRVVGQTSQSQRFSGHYLDSLSDNMQMSLVQNDALNQHRNPPISFVQNQVTVNLQPKMANNLTSSVASAALSRNPGNSKLQKPKKSKDTGLFGHLAFLGRLAWRGGKKSATRNSSSVTDALLEGGSVPSGGVNTQFESPPSVQMEVRLLKGSSVITQPAHLNGGYGTNLGYANHAQSHQPQAPVEVGVARLVEPHGQHSVSRLRGAPYSKSTSDLSPQKSASYSKFEEECVRCHSPRARRPSTLSLRGHNYNRTNGRGEASSSISSLAMFKRLPGNSLSNVLGGKLKSLGTSQSQPSLDNSQQSLTAKDINMNRKICEDTNEKIKTRVKTPLSMKKGRLSLYDDRLMSDMYEEDCELKEQSSKKPVNTISIQKLKNMNRNSHPYRAAADCTC</sequence>
<keyword evidence="11" id="KW-0547">Nucleotide-binding</keyword>
<evidence type="ECO:0000256" key="7">
    <source>
        <dbReference type="ARBA" id="ARBA00022679"/>
    </source>
</evidence>
<keyword evidence="10 23" id="KW-0732">Signal</keyword>
<evidence type="ECO:0000256" key="18">
    <source>
        <dbReference type="ARBA" id="ARBA00023180"/>
    </source>
</evidence>
<keyword evidence="13" id="KW-0067">ATP-binding</keyword>
<feature type="region of interest" description="Disordered" evidence="21">
    <location>
        <begin position="1041"/>
        <end position="1066"/>
    </location>
</feature>
<keyword evidence="9" id="KW-0479">Metal-binding</keyword>
<feature type="domain" description="Protein kinase" evidence="24">
    <location>
        <begin position="381"/>
        <end position="690"/>
    </location>
</feature>
<dbReference type="PANTHER" id="PTHR23255">
    <property type="entry name" value="TRANSFORMING GROWTH FACTOR-BETA RECEPTOR TYPE I AND II"/>
    <property type="match status" value="1"/>
</dbReference>
<dbReference type="InterPro" id="IPR000719">
    <property type="entry name" value="Prot_kinase_dom"/>
</dbReference>
<evidence type="ECO:0000313" key="26">
    <source>
        <dbReference type="Proteomes" id="UP001634394"/>
    </source>
</evidence>
<keyword evidence="12" id="KW-0418">Kinase</keyword>
<feature type="signal peptide" evidence="23">
    <location>
        <begin position="1"/>
        <end position="30"/>
    </location>
</feature>
<dbReference type="SUPFAM" id="SSF57302">
    <property type="entry name" value="Snake toxin-like"/>
    <property type="match status" value="2"/>
</dbReference>
<evidence type="ECO:0000256" key="15">
    <source>
        <dbReference type="ARBA" id="ARBA00022989"/>
    </source>
</evidence>
<comment type="similarity">
    <text evidence="4">Belongs to the protein kinase superfamily. TKL Ser/Thr protein kinase family. TGFB receptor subfamily.</text>
</comment>
<evidence type="ECO:0000256" key="14">
    <source>
        <dbReference type="ARBA" id="ARBA00022842"/>
    </source>
</evidence>
<dbReference type="InterPro" id="IPR011009">
    <property type="entry name" value="Kinase-like_dom_sf"/>
</dbReference>
<evidence type="ECO:0000256" key="17">
    <source>
        <dbReference type="ARBA" id="ARBA00023170"/>
    </source>
</evidence>
<name>A0ABD3TFX9_SINWO</name>
<keyword evidence="26" id="KW-1185">Reference proteome</keyword>
<evidence type="ECO:0000256" key="11">
    <source>
        <dbReference type="ARBA" id="ARBA00022741"/>
    </source>
</evidence>
<protein>
    <recommendedName>
        <fullName evidence="5">receptor protein serine/threonine kinase</fullName>
        <ecNumber evidence="5">2.7.11.30</ecNumber>
    </recommendedName>
</protein>
<dbReference type="Pfam" id="PF01064">
    <property type="entry name" value="Activin_recp"/>
    <property type="match status" value="2"/>
</dbReference>
<dbReference type="CDD" id="cd14054">
    <property type="entry name" value="STKc_BMPR2_AMHR2"/>
    <property type="match status" value="1"/>
</dbReference>
<dbReference type="InterPro" id="IPR000333">
    <property type="entry name" value="TGFB_receptor"/>
</dbReference>
<evidence type="ECO:0000256" key="5">
    <source>
        <dbReference type="ARBA" id="ARBA00012401"/>
    </source>
</evidence>
<keyword evidence="18" id="KW-0325">Glycoprotein</keyword>
<dbReference type="Gene3D" id="2.10.60.10">
    <property type="entry name" value="CD59"/>
    <property type="match status" value="2"/>
</dbReference>
<dbReference type="InterPro" id="IPR008271">
    <property type="entry name" value="Ser/Thr_kinase_AS"/>
</dbReference>
<evidence type="ECO:0000256" key="10">
    <source>
        <dbReference type="ARBA" id="ARBA00022729"/>
    </source>
</evidence>
<evidence type="ECO:0000313" key="25">
    <source>
        <dbReference type="EMBL" id="KAL3835919.1"/>
    </source>
</evidence>
<dbReference type="Gene3D" id="1.10.510.10">
    <property type="entry name" value="Transferase(Phosphotransferase) domain 1"/>
    <property type="match status" value="1"/>
</dbReference>
<keyword evidence="15 22" id="KW-1133">Transmembrane helix</keyword>
<dbReference type="Proteomes" id="UP001634394">
    <property type="component" value="Unassembled WGS sequence"/>
</dbReference>
<evidence type="ECO:0000256" key="2">
    <source>
        <dbReference type="ARBA" id="ARBA00001946"/>
    </source>
</evidence>